<protein>
    <submittedName>
        <fullName evidence="2">NADP-dependent oxidoreductase</fullName>
    </submittedName>
</protein>
<evidence type="ECO:0000313" key="3">
    <source>
        <dbReference type="Proteomes" id="UP001499987"/>
    </source>
</evidence>
<dbReference type="InterPro" id="IPR013154">
    <property type="entry name" value="ADH-like_N"/>
</dbReference>
<dbReference type="PANTHER" id="PTHR43482">
    <property type="entry name" value="PROTEIN AST1-RELATED"/>
    <property type="match status" value="1"/>
</dbReference>
<dbReference type="SUPFAM" id="SSF51735">
    <property type="entry name" value="NAD(P)-binding Rossmann-fold domains"/>
    <property type="match status" value="1"/>
</dbReference>
<dbReference type="InterPro" id="IPR036291">
    <property type="entry name" value="NAD(P)-bd_dom_sf"/>
</dbReference>
<dbReference type="InterPro" id="IPR052585">
    <property type="entry name" value="Lipid_raft_assoc_Zn_ADH"/>
</dbReference>
<dbReference type="SUPFAM" id="SSF50129">
    <property type="entry name" value="GroES-like"/>
    <property type="match status" value="1"/>
</dbReference>
<gene>
    <name evidence="2" type="ORF">GCM10009663_18200</name>
</gene>
<dbReference type="Pfam" id="PF13602">
    <property type="entry name" value="ADH_zinc_N_2"/>
    <property type="match status" value="1"/>
</dbReference>
<proteinExistence type="predicted"/>
<dbReference type="Gene3D" id="3.90.180.10">
    <property type="entry name" value="Medium-chain alcohol dehydrogenases, catalytic domain"/>
    <property type="match status" value="1"/>
</dbReference>
<comment type="caution">
    <text evidence="2">The sequence shown here is derived from an EMBL/GenBank/DDBJ whole genome shotgun (WGS) entry which is preliminary data.</text>
</comment>
<evidence type="ECO:0000313" key="2">
    <source>
        <dbReference type="EMBL" id="GAA1076966.1"/>
    </source>
</evidence>
<dbReference type="InterPro" id="IPR020843">
    <property type="entry name" value="ER"/>
</dbReference>
<dbReference type="SMART" id="SM00829">
    <property type="entry name" value="PKS_ER"/>
    <property type="match status" value="1"/>
</dbReference>
<keyword evidence="3" id="KW-1185">Reference proteome</keyword>
<dbReference type="CDD" id="cd05289">
    <property type="entry name" value="MDR_like_2"/>
    <property type="match status" value="1"/>
</dbReference>
<accession>A0ABN1TDU3</accession>
<sequence length="307" mass="30685">MRAVTVRSYGDARQAEITEAPVPVPGPGEVRVRNRALAVHPADTAVRSGLMAGLLGAPPFRLGWDVAGTVDAVGEGVTAFAVGEDVIGLSHWFATRNGTHADYAVLPADQLAPAPDDVPAATAAALPLNGLTALQAVERTGLGAGATLVVTGAGGNLGYLTTQLALARGLRVLAVAGPRDEAELTAMGAEFVARGESAVDALRGLAPGGADAVVDAAGLSTPLLAAVRDGGLFVAVRPPAAPAAERGIEVAVHNVRPDGPALAGLAKLVADGRLVVRVDSVLPLEEVAAAHARLEAGGTRGAVVLTV</sequence>
<dbReference type="InterPro" id="IPR011032">
    <property type="entry name" value="GroES-like_sf"/>
</dbReference>
<dbReference type="PANTHER" id="PTHR43482:SF1">
    <property type="entry name" value="PROTEIN AST1-RELATED"/>
    <property type="match status" value="1"/>
</dbReference>
<evidence type="ECO:0000259" key="1">
    <source>
        <dbReference type="SMART" id="SM00829"/>
    </source>
</evidence>
<organism evidence="2 3">
    <name type="scientific">Kitasatospora arboriphila</name>
    <dbReference type="NCBI Taxonomy" id="258052"/>
    <lineage>
        <taxon>Bacteria</taxon>
        <taxon>Bacillati</taxon>
        <taxon>Actinomycetota</taxon>
        <taxon>Actinomycetes</taxon>
        <taxon>Kitasatosporales</taxon>
        <taxon>Streptomycetaceae</taxon>
        <taxon>Kitasatospora</taxon>
    </lineage>
</organism>
<dbReference type="EMBL" id="BAAALD010000012">
    <property type="protein sequence ID" value="GAA1076966.1"/>
    <property type="molecule type" value="Genomic_DNA"/>
</dbReference>
<feature type="domain" description="Enoyl reductase (ER)" evidence="1">
    <location>
        <begin position="10"/>
        <end position="305"/>
    </location>
</feature>
<dbReference type="RefSeq" id="WP_344622992.1">
    <property type="nucleotide sequence ID" value="NZ_BAAALD010000012.1"/>
</dbReference>
<name>A0ABN1TDU3_9ACTN</name>
<reference evidence="2 3" key="1">
    <citation type="journal article" date="2019" name="Int. J. Syst. Evol. Microbiol.">
        <title>The Global Catalogue of Microorganisms (GCM) 10K type strain sequencing project: providing services to taxonomists for standard genome sequencing and annotation.</title>
        <authorList>
            <consortium name="The Broad Institute Genomics Platform"/>
            <consortium name="The Broad Institute Genome Sequencing Center for Infectious Disease"/>
            <person name="Wu L."/>
            <person name="Ma J."/>
        </authorList>
    </citation>
    <scope>NUCLEOTIDE SEQUENCE [LARGE SCALE GENOMIC DNA]</scope>
    <source>
        <strain evidence="2 3">JCM 13002</strain>
    </source>
</reference>
<dbReference type="Gene3D" id="3.40.50.720">
    <property type="entry name" value="NAD(P)-binding Rossmann-like Domain"/>
    <property type="match status" value="1"/>
</dbReference>
<dbReference type="Pfam" id="PF08240">
    <property type="entry name" value="ADH_N"/>
    <property type="match status" value="1"/>
</dbReference>
<dbReference type="Proteomes" id="UP001499987">
    <property type="component" value="Unassembled WGS sequence"/>
</dbReference>